<dbReference type="Pfam" id="PF00570">
    <property type="entry name" value="HRDC"/>
    <property type="match status" value="1"/>
</dbReference>
<dbReference type="InterPro" id="IPR010997">
    <property type="entry name" value="HRDC-like_sf"/>
</dbReference>
<accession>A0A9X1V7G3</accession>
<gene>
    <name evidence="20" type="primary">recQ</name>
    <name evidence="20" type="ORF">MM817_00436</name>
</gene>
<dbReference type="InterPro" id="IPR036390">
    <property type="entry name" value="WH_DNA-bd_sf"/>
</dbReference>
<keyword evidence="4" id="KW-0479">Metal-binding</keyword>
<dbReference type="AlphaFoldDB" id="A0A9X1V7G3"/>
<evidence type="ECO:0000256" key="4">
    <source>
        <dbReference type="ARBA" id="ARBA00022723"/>
    </source>
</evidence>
<dbReference type="SUPFAM" id="SSF52540">
    <property type="entry name" value="P-loop containing nucleoside triphosphate hydrolases"/>
    <property type="match status" value="1"/>
</dbReference>
<comment type="similarity">
    <text evidence="3">Belongs to the helicase family. RecQ subfamily.</text>
</comment>
<dbReference type="PANTHER" id="PTHR13710">
    <property type="entry name" value="DNA HELICASE RECQ FAMILY MEMBER"/>
    <property type="match status" value="1"/>
</dbReference>
<dbReference type="EMBL" id="JALBUF010000001">
    <property type="protein sequence ID" value="MCI0182180.1"/>
    <property type="molecule type" value="Genomic_DNA"/>
</dbReference>
<dbReference type="InterPro" id="IPR004589">
    <property type="entry name" value="DNA_helicase_ATP-dep_RecQ"/>
</dbReference>
<keyword evidence="5" id="KW-0547">Nucleotide-binding</keyword>
<comment type="cofactor">
    <cofactor evidence="2">
        <name>Zn(2+)</name>
        <dbReference type="ChEBI" id="CHEBI:29105"/>
    </cofactor>
</comment>
<evidence type="ECO:0000259" key="19">
    <source>
        <dbReference type="PROSITE" id="PS51194"/>
    </source>
</evidence>
<keyword evidence="8 20" id="KW-0347">Helicase</keyword>
<evidence type="ECO:0000313" key="20">
    <source>
        <dbReference type="EMBL" id="MCI0182180.1"/>
    </source>
</evidence>
<evidence type="ECO:0000256" key="16">
    <source>
        <dbReference type="NCBIfam" id="TIGR01389"/>
    </source>
</evidence>
<dbReference type="PANTHER" id="PTHR13710:SF105">
    <property type="entry name" value="ATP-DEPENDENT DNA HELICASE Q1"/>
    <property type="match status" value="1"/>
</dbReference>
<dbReference type="Pfam" id="PF16124">
    <property type="entry name" value="RecQ_Zn_bind"/>
    <property type="match status" value="1"/>
</dbReference>
<keyword evidence="21" id="KW-1185">Reference proteome</keyword>
<dbReference type="PROSITE" id="PS51194">
    <property type="entry name" value="HELICASE_CTER"/>
    <property type="match status" value="1"/>
</dbReference>
<dbReference type="InterPro" id="IPR044876">
    <property type="entry name" value="HRDC_dom_sf"/>
</dbReference>
<dbReference type="CDD" id="cd17920">
    <property type="entry name" value="DEXHc_RecQ"/>
    <property type="match status" value="1"/>
</dbReference>
<dbReference type="GO" id="GO:0043138">
    <property type="term" value="F:3'-5' DNA helicase activity"/>
    <property type="evidence" value="ECO:0007669"/>
    <property type="project" value="UniProtKB-EC"/>
</dbReference>
<protein>
    <recommendedName>
        <fullName evidence="16">DNA helicase RecQ</fullName>
        <ecNumber evidence="16">5.6.2.4</ecNumber>
    </recommendedName>
</protein>
<evidence type="ECO:0000256" key="10">
    <source>
        <dbReference type="ARBA" id="ARBA00022840"/>
    </source>
</evidence>
<dbReference type="Pfam" id="PF00271">
    <property type="entry name" value="Helicase_C"/>
    <property type="match status" value="1"/>
</dbReference>
<dbReference type="RefSeq" id="WP_241711793.1">
    <property type="nucleotide sequence ID" value="NZ_JALBUF010000001.1"/>
</dbReference>
<feature type="domain" description="Helicase ATP-binding" evidence="18">
    <location>
        <begin position="32"/>
        <end position="201"/>
    </location>
</feature>
<dbReference type="NCBIfam" id="TIGR01389">
    <property type="entry name" value="recQ"/>
    <property type="match status" value="1"/>
</dbReference>
<evidence type="ECO:0000256" key="11">
    <source>
        <dbReference type="ARBA" id="ARBA00023125"/>
    </source>
</evidence>
<keyword evidence="11" id="KW-0238">DNA-binding</keyword>
<comment type="catalytic activity">
    <reaction evidence="15">
        <text>Couples ATP hydrolysis with the unwinding of duplex DNA by translocating in the 3'-5' direction.</text>
        <dbReference type="EC" id="5.6.2.4"/>
    </reaction>
</comment>
<evidence type="ECO:0000256" key="13">
    <source>
        <dbReference type="ARBA" id="ARBA00023204"/>
    </source>
</evidence>
<dbReference type="InterPro" id="IPR006293">
    <property type="entry name" value="DNA_helicase_ATP-dep_RecQ_bac"/>
</dbReference>
<evidence type="ECO:0000256" key="3">
    <source>
        <dbReference type="ARBA" id="ARBA00005446"/>
    </source>
</evidence>
<dbReference type="GO" id="GO:0003677">
    <property type="term" value="F:DNA binding"/>
    <property type="evidence" value="ECO:0007669"/>
    <property type="project" value="UniProtKB-KW"/>
</dbReference>
<keyword evidence="9" id="KW-0862">Zinc</keyword>
<dbReference type="Gene3D" id="1.10.150.80">
    <property type="entry name" value="HRDC domain"/>
    <property type="match status" value="1"/>
</dbReference>
<reference evidence="20" key="1">
    <citation type="submission" date="2022-03" db="EMBL/GenBank/DDBJ databases">
        <title>Draft Genome Sequence of Firmicute Strain S0AB, a Heterotrophic Iron/Sulfur-Oxidizing Extreme Acidophile.</title>
        <authorList>
            <person name="Vergara E."/>
            <person name="Pakostova E."/>
            <person name="Johnson D.B."/>
            <person name="Holmes D.S."/>
        </authorList>
    </citation>
    <scope>NUCLEOTIDE SEQUENCE</scope>
    <source>
        <strain evidence="20">S0AB</strain>
    </source>
</reference>
<dbReference type="InterPro" id="IPR011545">
    <property type="entry name" value="DEAD/DEAH_box_helicase_dom"/>
</dbReference>
<dbReference type="SMART" id="SM00487">
    <property type="entry name" value="DEXDc"/>
    <property type="match status" value="1"/>
</dbReference>
<evidence type="ECO:0000259" key="18">
    <source>
        <dbReference type="PROSITE" id="PS51192"/>
    </source>
</evidence>
<dbReference type="GO" id="GO:0046872">
    <property type="term" value="F:metal ion binding"/>
    <property type="evidence" value="ECO:0007669"/>
    <property type="project" value="UniProtKB-KW"/>
</dbReference>
<dbReference type="Pfam" id="PF09382">
    <property type="entry name" value="RQC"/>
    <property type="match status" value="1"/>
</dbReference>
<dbReference type="FunFam" id="3.40.50.300:FF:000296">
    <property type="entry name" value="ATP-dependent DNA helicase RecQ"/>
    <property type="match status" value="1"/>
</dbReference>
<evidence type="ECO:0000256" key="7">
    <source>
        <dbReference type="ARBA" id="ARBA00022801"/>
    </source>
</evidence>
<dbReference type="SMART" id="SM00956">
    <property type="entry name" value="RQC"/>
    <property type="match status" value="1"/>
</dbReference>
<proteinExistence type="inferred from homology"/>
<dbReference type="FunFam" id="1.10.150.80:FF:000002">
    <property type="entry name" value="ATP-dependent DNA helicase RecQ"/>
    <property type="match status" value="1"/>
</dbReference>
<evidence type="ECO:0000256" key="9">
    <source>
        <dbReference type="ARBA" id="ARBA00022833"/>
    </source>
</evidence>
<dbReference type="CDD" id="cd18794">
    <property type="entry name" value="SF2_C_RecQ"/>
    <property type="match status" value="1"/>
</dbReference>
<dbReference type="InterPro" id="IPR001650">
    <property type="entry name" value="Helicase_C-like"/>
</dbReference>
<dbReference type="InterPro" id="IPR036388">
    <property type="entry name" value="WH-like_DNA-bd_sf"/>
</dbReference>
<dbReference type="PROSITE" id="PS50967">
    <property type="entry name" value="HRDC"/>
    <property type="match status" value="1"/>
</dbReference>
<evidence type="ECO:0000256" key="2">
    <source>
        <dbReference type="ARBA" id="ARBA00001947"/>
    </source>
</evidence>
<dbReference type="SMART" id="SM00490">
    <property type="entry name" value="HELICc"/>
    <property type="match status" value="1"/>
</dbReference>
<dbReference type="GO" id="GO:0006260">
    <property type="term" value="P:DNA replication"/>
    <property type="evidence" value="ECO:0007669"/>
    <property type="project" value="InterPro"/>
</dbReference>
<evidence type="ECO:0000313" key="21">
    <source>
        <dbReference type="Proteomes" id="UP001139263"/>
    </source>
</evidence>
<sequence>MSSDAARMHKARALLQQYYGYDAFRTGQENTIASILQGRDTISIMPTGGGKSICYQIPALVYDRLTLVISPLISLMKDQVDALQHVGISATFINSTLGIKEVRQRLYNAERGEYQLLYIAPERLESEGFVSLLQTLRPALVAIDEAHCLSQWGHDFRKSYLSIAPFLEQLDTRPIVAAFTATATPEVITDICEQLYMSDPHIVVTGFDRANLRFSVRTGQDKRTFVSEYLSLHREEAGIIYATTRKEVDSLSEWLKKKGYAVGRYHAGMSDDERSISQEQFLYDETRVMVATNAFGMGIDKSNVRFVIHYNMPKNIEAYYQEAGRAGRDGDPGECILLYSAQDIQVQKFLIEQSELPPDRKRYEYQKLQAMADYCHTSQCLRAYILRYFGEKDTVEHCGYCINCEDDFLRQDITVIAQQIFSCIFRVKERFGMTMIAAILKGSKDKRLMQLGLDQMTTYGLMRGITEKEIIGYIQTLIADGYIKVTAGQYPVLMLQSKAAAVLKNEVQVFIKVFQKKEVAVPDDQLFEQLRAWRKVLSQRENVPPYVIFSDHTLRELAAMQPTTHEAMRAVKGIGEVKLARYGDEVLAMIRAYTRSSVTTGSEL</sequence>
<dbReference type="Proteomes" id="UP001139263">
    <property type="component" value="Unassembled WGS sequence"/>
</dbReference>
<dbReference type="GO" id="GO:0016787">
    <property type="term" value="F:hydrolase activity"/>
    <property type="evidence" value="ECO:0007669"/>
    <property type="project" value="UniProtKB-KW"/>
</dbReference>
<dbReference type="InterPro" id="IPR018982">
    <property type="entry name" value="RQC_domain"/>
</dbReference>
<evidence type="ECO:0000256" key="1">
    <source>
        <dbReference type="ARBA" id="ARBA00001946"/>
    </source>
</evidence>
<evidence type="ECO:0000256" key="6">
    <source>
        <dbReference type="ARBA" id="ARBA00022763"/>
    </source>
</evidence>
<dbReference type="SUPFAM" id="SSF46785">
    <property type="entry name" value="Winged helix' DNA-binding domain"/>
    <property type="match status" value="1"/>
</dbReference>
<dbReference type="GO" id="GO:0030894">
    <property type="term" value="C:replisome"/>
    <property type="evidence" value="ECO:0007669"/>
    <property type="project" value="TreeGrafter"/>
</dbReference>
<organism evidence="20 21">
    <name type="scientific">Sulfoacidibacillus ferrooxidans</name>
    <dbReference type="NCBI Taxonomy" id="2005001"/>
    <lineage>
        <taxon>Bacteria</taxon>
        <taxon>Bacillati</taxon>
        <taxon>Bacillota</taxon>
        <taxon>Bacilli</taxon>
        <taxon>Bacillales</taxon>
        <taxon>Alicyclobacillaceae</taxon>
        <taxon>Sulfoacidibacillus</taxon>
    </lineage>
</organism>
<dbReference type="SUPFAM" id="SSF47819">
    <property type="entry name" value="HRDC-like"/>
    <property type="match status" value="1"/>
</dbReference>
<dbReference type="GO" id="GO:0005524">
    <property type="term" value="F:ATP binding"/>
    <property type="evidence" value="ECO:0007669"/>
    <property type="project" value="UniProtKB-KW"/>
</dbReference>
<evidence type="ECO:0000259" key="17">
    <source>
        <dbReference type="PROSITE" id="PS50967"/>
    </source>
</evidence>
<dbReference type="Pfam" id="PF00270">
    <property type="entry name" value="DEAD"/>
    <property type="match status" value="1"/>
</dbReference>
<feature type="domain" description="HRDC" evidence="17">
    <location>
        <begin position="520"/>
        <end position="600"/>
    </location>
</feature>
<evidence type="ECO:0000256" key="14">
    <source>
        <dbReference type="ARBA" id="ARBA00023235"/>
    </source>
</evidence>
<dbReference type="PROSITE" id="PS51192">
    <property type="entry name" value="HELICASE_ATP_BIND_1"/>
    <property type="match status" value="1"/>
</dbReference>
<keyword evidence="10" id="KW-0067">ATP-binding</keyword>
<dbReference type="GO" id="GO:0006281">
    <property type="term" value="P:DNA repair"/>
    <property type="evidence" value="ECO:0007669"/>
    <property type="project" value="UniProtKB-KW"/>
</dbReference>
<dbReference type="NCBIfam" id="TIGR00614">
    <property type="entry name" value="recQ_fam"/>
    <property type="match status" value="1"/>
</dbReference>
<dbReference type="GO" id="GO:0043590">
    <property type="term" value="C:bacterial nucleoid"/>
    <property type="evidence" value="ECO:0007669"/>
    <property type="project" value="TreeGrafter"/>
</dbReference>
<evidence type="ECO:0000256" key="12">
    <source>
        <dbReference type="ARBA" id="ARBA00023172"/>
    </source>
</evidence>
<keyword evidence="14" id="KW-0413">Isomerase</keyword>
<dbReference type="Gene3D" id="1.10.10.10">
    <property type="entry name" value="Winged helix-like DNA-binding domain superfamily/Winged helix DNA-binding domain"/>
    <property type="match status" value="1"/>
</dbReference>
<dbReference type="GO" id="GO:0005737">
    <property type="term" value="C:cytoplasm"/>
    <property type="evidence" value="ECO:0007669"/>
    <property type="project" value="TreeGrafter"/>
</dbReference>
<evidence type="ECO:0000256" key="5">
    <source>
        <dbReference type="ARBA" id="ARBA00022741"/>
    </source>
</evidence>
<dbReference type="InterPro" id="IPR014001">
    <property type="entry name" value="Helicase_ATP-bd"/>
</dbReference>
<keyword evidence="13" id="KW-0234">DNA repair</keyword>
<dbReference type="Gene3D" id="3.40.50.300">
    <property type="entry name" value="P-loop containing nucleotide triphosphate hydrolases"/>
    <property type="match status" value="2"/>
</dbReference>
<name>A0A9X1V7G3_9BACL</name>
<dbReference type="SMART" id="SM00341">
    <property type="entry name" value="HRDC"/>
    <property type="match status" value="1"/>
</dbReference>
<dbReference type="EC" id="5.6.2.4" evidence="16"/>
<dbReference type="GO" id="GO:0006310">
    <property type="term" value="P:DNA recombination"/>
    <property type="evidence" value="ECO:0007669"/>
    <property type="project" value="UniProtKB-UniRule"/>
</dbReference>
<evidence type="ECO:0000256" key="15">
    <source>
        <dbReference type="ARBA" id="ARBA00034617"/>
    </source>
</evidence>
<comment type="cofactor">
    <cofactor evidence="1">
        <name>Mg(2+)</name>
        <dbReference type="ChEBI" id="CHEBI:18420"/>
    </cofactor>
</comment>
<keyword evidence="6" id="KW-0227">DNA damage</keyword>
<feature type="domain" description="Helicase C-terminal" evidence="19">
    <location>
        <begin position="224"/>
        <end position="369"/>
    </location>
</feature>
<evidence type="ECO:0000256" key="8">
    <source>
        <dbReference type="ARBA" id="ARBA00022806"/>
    </source>
</evidence>
<keyword evidence="7 20" id="KW-0378">Hydrolase</keyword>
<dbReference type="GO" id="GO:0009378">
    <property type="term" value="F:four-way junction helicase activity"/>
    <property type="evidence" value="ECO:0007669"/>
    <property type="project" value="TreeGrafter"/>
</dbReference>
<keyword evidence="12" id="KW-0233">DNA recombination</keyword>
<comment type="caution">
    <text evidence="20">The sequence shown here is derived from an EMBL/GenBank/DDBJ whole genome shotgun (WGS) entry which is preliminary data.</text>
</comment>
<dbReference type="InterPro" id="IPR032284">
    <property type="entry name" value="RecQ_Zn-bd"/>
</dbReference>
<dbReference type="GO" id="GO:0009432">
    <property type="term" value="P:SOS response"/>
    <property type="evidence" value="ECO:0007669"/>
    <property type="project" value="UniProtKB-UniRule"/>
</dbReference>
<dbReference type="InterPro" id="IPR002121">
    <property type="entry name" value="HRDC_dom"/>
</dbReference>
<dbReference type="InterPro" id="IPR027417">
    <property type="entry name" value="P-loop_NTPase"/>
</dbReference>